<keyword evidence="4" id="KW-0472">Membrane</keyword>
<keyword evidence="2" id="KW-0812">Transmembrane</keyword>
<keyword evidence="8" id="KW-1185">Reference proteome</keyword>
<gene>
    <name evidence="7" type="ORF">ZRA01_06730</name>
</gene>
<organism evidence="7 8">
    <name type="scientific">Zoogloea ramigera</name>
    <dbReference type="NCBI Taxonomy" id="350"/>
    <lineage>
        <taxon>Bacteria</taxon>
        <taxon>Pseudomonadati</taxon>
        <taxon>Pseudomonadota</taxon>
        <taxon>Betaproteobacteria</taxon>
        <taxon>Rhodocyclales</taxon>
        <taxon>Zoogloeaceae</taxon>
        <taxon>Zoogloea</taxon>
    </lineage>
</organism>
<protein>
    <recommendedName>
        <fullName evidence="6">NarX-like N-terminal domain-containing protein</fullName>
    </recommendedName>
</protein>
<evidence type="ECO:0000256" key="4">
    <source>
        <dbReference type="ARBA" id="ARBA00023136"/>
    </source>
</evidence>
<feature type="signal peptide" evidence="5">
    <location>
        <begin position="1"/>
        <end position="26"/>
    </location>
</feature>
<keyword evidence="5" id="KW-0732">Signal</keyword>
<accession>A0A4Y4CVI7</accession>
<evidence type="ECO:0000256" key="5">
    <source>
        <dbReference type="SAM" id="SignalP"/>
    </source>
</evidence>
<evidence type="ECO:0000256" key="2">
    <source>
        <dbReference type="ARBA" id="ARBA00022692"/>
    </source>
</evidence>
<dbReference type="Proteomes" id="UP000318422">
    <property type="component" value="Unassembled WGS sequence"/>
</dbReference>
<evidence type="ECO:0000259" key="6">
    <source>
        <dbReference type="Pfam" id="PF13675"/>
    </source>
</evidence>
<dbReference type="RefSeq" id="WP_141349346.1">
    <property type="nucleotide sequence ID" value="NZ_BJNV01000007.1"/>
</dbReference>
<comment type="subcellular location">
    <subcellularLocation>
        <location evidence="1">Membrane</location>
        <topology evidence="1">Multi-pass membrane protein</topology>
    </subcellularLocation>
</comment>
<feature type="domain" description="NarX-like N-terminal" evidence="6">
    <location>
        <begin position="38"/>
        <end position="118"/>
    </location>
</feature>
<dbReference type="InterPro" id="IPR029095">
    <property type="entry name" value="NarX-like_N"/>
</dbReference>
<reference evidence="7 8" key="1">
    <citation type="submission" date="2019-06" db="EMBL/GenBank/DDBJ databases">
        <title>Whole genome shotgun sequence of Zoogloea ramigera NBRC 15342.</title>
        <authorList>
            <person name="Hosoyama A."/>
            <person name="Uohara A."/>
            <person name="Ohji S."/>
            <person name="Ichikawa N."/>
        </authorList>
    </citation>
    <scope>NUCLEOTIDE SEQUENCE [LARGE SCALE GENOMIC DNA]</scope>
    <source>
        <strain evidence="7 8">NBRC 15342</strain>
    </source>
</reference>
<feature type="chain" id="PRO_5021314888" description="NarX-like N-terminal domain-containing protein" evidence="5">
    <location>
        <begin position="27"/>
        <end position="264"/>
    </location>
</feature>
<evidence type="ECO:0000256" key="3">
    <source>
        <dbReference type="ARBA" id="ARBA00022989"/>
    </source>
</evidence>
<evidence type="ECO:0000313" key="7">
    <source>
        <dbReference type="EMBL" id="GEC94600.1"/>
    </source>
</evidence>
<dbReference type="EMBL" id="BJNV01000007">
    <property type="protein sequence ID" value="GEC94600.1"/>
    <property type="molecule type" value="Genomic_DNA"/>
</dbReference>
<dbReference type="GO" id="GO:0016020">
    <property type="term" value="C:membrane"/>
    <property type="evidence" value="ECO:0007669"/>
    <property type="project" value="UniProtKB-SubCell"/>
</dbReference>
<dbReference type="Pfam" id="PF13675">
    <property type="entry name" value="PilJ"/>
    <property type="match status" value="1"/>
</dbReference>
<comment type="caution">
    <text evidence="7">The sequence shown here is derived from an EMBL/GenBank/DDBJ whole genome shotgun (WGS) entry which is preliminary data.</text>
</comment>
<sequence>MRLATNLAAALTASFLILATSPAALASTHETTADLAEQSRMLAPRATKAYLMVQQGINPETGRRLLAESVSRLDQNLAALRSAKLDDTAHAKLSAVETRWSSVRARLTAAPDATGAKALYDDTEALQTATQHLAMAINSTGSEDARRLTLPARMRLLSQRIGMFYLYRDSGLMTPNAPTMELSYARSEFSANLVRIRRNDALPADTRRAVEALNQVWSDYDGAAGKPGTPGELKKNAPAVMEMSEQVLGATEKLVVSLLGPARP</sequence>
<keyword evidence="3" id="KW-1133">Transmembrane helix</keyword>
<proteinExistence type="predicted"/>
<evidence type="ECO:0000313" key="8">
    <source>
        <dbReference type="Proteomes" id="UP000318422"/>
    </source>
</evidence>
<dbReference type="AlphaFoldDB" id="A0A4Y4CVI7"/>
<name>A0A4Y4CVI7_ZOORA</name>
<evidence type="ECO:0000256" key="1">
    <source>
        <dbReference type="ARBA" id="ARBA00004141"/>
    </source>
</evidence>